<gene>
    <name evidence="3" type="ORF">MSIBF_A1910009</name>
</gene>
<dbReference type="GO" id="GO:0000272">
    <property type="term" value="P:polysaccharide catabolic process"/>
    <property type="evidence" value="ECO:0007669"/>
    <property type="project" value="InterPro"/>
</dbReference>
<dbReference type="GO" id="GO:0030246">
    <property type="term" value="F:carbohydrate binding"/>
    <property type="evidence" value="ECO:0007669"/>
    <property type="project" value="InterPro"/>
</dbReference>
<dbReference type="Pfam" id="PF07705">
    <property type="entry name" value="CARDB"/>
    <property type="match status" value="1"/>
</dbReference>
<protein>
    <recommendedName>
        <fullName evidence="4">CARDB domain-containing protein</fullName>
    </recommendedName>
</protein>
<dbReference type="Gene3D" id="2.60.40.680">
    <property type="match status" value="1"/>
</dbReference>
<organism evidence="3">
    <name type="scientific">groundwater metagenome</name>
    <dbReference type="NCBI Taxonomy" id="717931"/>
    <lineage>
        <taxon>unclassified sequences</taxon>
        <taxon>metagenomes</taxon>
        <taxon>ecological metagenomes</taxon>
    </lineage>
</organism>
<evidence type="ECO:0000259" key="2">
    <source>
        <dbReference type="Pfam" id="PF07705"/>
    </source>
</evidence>
<dbReference type="SUPFAM" id="SSF63446">
    <property type="entry name" value="Type I dockerin domain"/>
    <property type="match status" value="1"/>
</dbReference>
<dbReference type="InterPro" id="IPR002102">
    <property type="entry name" value="Cohesin_dom"/>
</dbReference>
<feature type="domain" description="Cohesin" evidence="1">
    <location>
        <begin position="277"/>
        <end position="399"/>
    </location>
</feature>
<proteinExistence type="predicted"/>
<dbReference type="SUPFAM" id="SSF49384">
    <property type="entry name" value="Carbohydrate-binding domain"/>
    <property type="match status" value="1"/>
</dbReference>
<evidence type="ECO:0000259" key="1">
    <source>
        <dbReference type="Pfam" id="PF00963"/>
    </source>
</evidence>
<evidence type="ECO:0000313" key="3">
    <source>
        <dbReference type="EMBL" id="CEG12070.1"/>
    </source>
</evidence>
<dbReference type="Gene3D" id="2.60.40.10">
    <property type="entry name" value="Immunoglobulins"/>
    <property type="match status" value="1"/>
</dbReference>
<dbReference type="InterPro" id="IPR036439">
    <property type="entry name" value="Dockerin_dom_sf"/>
</dbReference>
<dbReference type="InterPro" id="IPR013783">
    <property type="entry name" value="Ig-like_fold"/>
</dbReference>
<dbReference type="InterPro" id="IPR002105">
    <property type="entry name" value="Dockerin_1_rpt"/>
</dbReference>
<name>A0A098EAN8_9ZZZZ</name>
<dbReference type="CDD" id="cd14254">
    <property type="entry name" value="Dockerin_II"/>
    <property type="match status" value="1"/>
</dbReference>
<dbReference type="AlphaFoldDB" id="A0A098EAN8"/>
<dbReference type="Gene3D" id="1.10.1330.10">
    <property type="entry name" value="Dockerin domain"/>
    <property type="match status" value="1"/>
</dbReference>
<sequence>MMNKKGIILLLGLCCMMLNSVLALPDLVAEIDYTPEHASVGDVINVTMSVHNIGDANAYNVTVFKYDEYYCFSPTPQLINERPNITINSSINFTFNKTLRYGELELRLIADPYNEINETNDSNNNVSVIFNFPVTIATDKNTYPANELINIKITGENGNGFVYSTCENYKIYKYINSSWTHIRDNCEYPGSIPNCVPCVNDCPCWDDPQISLPDCDERSINYTWVWNESVTIGKYKAIFCYSSYCGGMLGFPCADTCVETPNFTIADSILTTNSKHTAVSPNTNFTIQINISGNNIYGAQFDLYFNSTVLEVIDVTEENFLKQNCTTYSILQVNNTIGKIKFADTCTGETGINGSGVLCNITFKAKYEGSSALNFDNVKVLDSELQQLYVAFTDGTVNVDSALPADVNNDHVVDIFDLATVGKAFGSICGDSKYDPKADINKDCEIDIFDIAFVGKNFGKSW</sequence>
<accession>A0A098EAN8</accession>
<dbReference type="Pfam" id="PF00404">
    <property type="entry name" value="Dockerin_1"/>
    <property type="match status" value="1"/>
</dbReference>
<reference evidence="3" key="1">
    <citation type="submission" date="2014-09" db="EMBL/GenBank/DDBJ databases">
        <authorList>
            <person name="Probst J Alexander"/>
        </authorList>
    </citation>
    <scope>NUCLEOTIDE SEQUENCE</scope>
</reference>
<feature type="domain" description="CARDB" evidence="2">
    <location>
        <begin position="25"/>
        <end position="127"/>
    </location>
</feature>
<dbReference type="GO" id="GO:0004553">
    <property type="term" value="F:hydrolase activity, hydrolyzing O-glycosyl compounds"/>
    <property type="evidence" value="ECO:0007669"/>
    <property type="project" value="InterPro"/>
</dbReference>
<dbReference type="CDD" id="cd08547">
    <property type="entry name" value="Type_II_cohesin"/>
    <property type="match status" value="1"/>
</dbReference>
<evidence type="ECO:0008006" key="4">
    <source>
        <dbReference type="Google" id="ProtNLM"/>
    </source>
</evidence>
<dbReference type="Pfam" id="PF00963">
    <property type="entry name" value="Cohesin"/>
    <property type="match status" value="1"/>
</dbReference>
<dbReference type="InterPro" id="IPR011635">
    <property type="entry name" value="CARDB"/>
</dbReference>
<dbReference type="InterPro" id="IPR008965">
    <property type="entry name" value="CBM2/CBM3_carb-bd_dom_sf"/>
</dbReference>
<dbReference type="EMBL" id="CCXY01000103">
    <property type="protein sequence ID" value="CEG12070.1"/>
    <property type="molecule type" value="Genomic_DNA"/>
</dbReference>